<protein>
    <submittedName>
        <fullName evidence="1">Uncharacterized protein</fullName>
    </submittedName>
</protein>
<gene>
    <name evidence="1" type="ORF">RRG08_008710</name>
</gene>
<reference evidence="1" key="1">
    <citation type="journal article" date="2023" name="G3 (Bethesda)">
        <title>A reference genome for the long-term kleptoplast-retaining sea slug Elysia crispata morphotype clarki.</title>
        <authorList>
            <person name="Eastman K.E."/>
            <person name="Pendleton A.L."/>
            <person name="Shaikh M.A."/>
            <person name="Suttiyut T."/>
            <person name="Ogas R."/>
            <person name="Tomko P."/>
            <person name="Gavelis G."/>
            <person name="Widhalm J.R."/>
            <person name="Wisecaver J.H."/>
        </authorList>
    </citation>
    <scope>NUCLEOTIDE SEQUENCE</scope>
    <source>
        <strain evidence="1">ECLA1</strain>
    </source>
</reference>
<comment type="caution">
    <text evidence="1">The sequence shown here is derived from an EMBL/GenBank/DDBJ whole genome shotgun (WGS) entry which is preliminary data.</text>
</comment>
<evidence type="ECO:0000313" key="1">
    <source>
        <dbReference type="EMBL" id="KAK3702322.1"/>
    </source>
</evidence>
<proteinExistence type="predicted"/>
<organism evidence="1 2">
    <name type="scientific">Elysia crispata</name>
    <name type="common">lettuce slug</name>
    <dbReference type="NCBI Taxonomy" id="231223"/>
    <lineage>
        <taxon>Eukaryota</taxon>
        <taxon>Metazoa</taxon>
        <taxon>Spiralia</taxon>
        <taxon>Lophotrochozoa</taxon>
        <taxon>Mollusca</taxon>
        <taxon>Gastropoda</taxon>
        <taxon>Heterobranchia</taxon>
        <taxon>Euthyneura</taxon>
        <taxon>Panpulmonata</taxon>
        <taxon>Sacoglossa</taxon>
        <taxon>Placobranchoidea</taxon>
        <taxon>Plakobranchidae</taxon>
        <taxon>Elysia</taxon>
    </lineage>
</organism>
<name>A0AAE1CK93_9GAST</name>
<accession>A0AAE1CK93</accession>
<sequence length="126" mass="13452">MSLLVCSVELTVICRKSLGGGDFVYKIWTKYNFPIAPALNTLSVKPAGESQEDVVHGSPMFVQVSMLPIHAKSVSSPEISEGNIVTAVQAIDAGTSAGSRRKPNSDRCVDEVLGPKSQRLPAILKL</sequence>
<dbReference type="Proteomes" id="UP001283361">
    <property type="component" value="Unassembled WGS sequence"/>
</dbReference>
<dbReference type="EMBL" id="JAWDGP010007856">
    <property type="protein sequence ID" value="KAK3702322.1"/>
    <property type="molecule type" value="Genomic_DNA"/>
</dbReference>
<keyword evidence="2" id="KW-1185">Reference proteome</keyword>
<evidence type="ECO:0000313" key="2">
    <source>
        <dbReference type="Proteomes" id="UP001283361"/>
    </source>
</evidence>
<dbReference type="AlphaFoldDB" id="A0AAE1CK93"/>